<comment type="caution">
    <text evidence="1">The sequence shown here is derived from an EMBL/GenBank/DDBJ whole genome shotgun (WGS) entry which is preliminary data.</text>
</comment>
<dbReference type="Proteomes" id="UP000252669">
    <property type="component" value="Unassembled WGS sequence"/>
</dbReference>
<sequence length="363" mass="42974">MEDLEKVQREFLKRINLIFDNSLLDDNSEFGKVIKVTTMYHNKAFDFSTKEKAKQLEKENYIIDDLISMVNTERGFNDLTTLCMIYKINFIQTLDFLTFMFIPTSQLLNKLFMRENPDLEEVLKWTQSEDYGISVINHIQNNIKVFLDDEYKKEDNHKKAFELISNSIKQEAMETTFKMVQEKLKNMKLGKYKDIDLSKFLKQEIKELDDFNSNKDYMNKIFSNPKITSRLYTKNNPHFMNKLSNDNLAYCKDTDSFYFKGLEESLSIAYTDKYLLINIDKKQAIKGLNEALKGLEILTNDEIEKQKNFIKEFINLIQNTNTNYYPFKFIGKTLGMNKNEARNYAIKILNTVNPQVFNKQYEN</sequence>
<gene>
    <name evidence="1" type="ORF">CRU91_11655</name>
</gene>
<evidence type="ECO:0000313" key="2">
    <source>
        <dbReference type="Proteomes" id="UP000252669"/>
    </source>
</evidence>
<keyword evidence="2" id="KW-1185">Reference proteome</keyword>
<evidence type="ECO:0000313" key="1">
    <source>
        <dbReference type="EMBL" id="RBQ27983.1"/>
    </source>
</evidence>
<dbReference type="EMBL" id="PDKB01000028">
    <property type="protein sequence ID" value="RBQ27983.1"/>
    <property type="molecule type" value="Genomic_DNA"/>
</dbReference>
<organism evidence="1 2">
    <name type="scientific">Aliarcobacter vitoriensis</name>
    <dbReference type="NCBI Taxonomy" id="2011099"/>
    <lineage>
        <taxon>Bacteria</taxon>
        <taxon>Pseudomonadati</taxon>
        <taxon>Campylobacterota</taxon>
        <taxon>Epsilonproteobacteria</taxon>
        <taxon>Campylobacterales</taxon>
        <taxon>Arcobacteraceae</taxon>
        <taxon>Aliarcobacter</taxon>
    </lineage>
</organism>
<protein>
    <submittedName>
        <fullName evidence="1">Uncharacterized protein</fullName>
    </submittedName>
</protein>
<dbReference type="AlphaFoldDB" id="A0A366MQ58"/>
<name>A0A366MQ58_9BACT</name>
<reference evidence="1 2" key="1">
    <citation type="submission" date="2017-10" db="EMBL/GenBank/DDBJ databases">
        <title>Genomics of the genus Arcobacter.</title>
        <authorList>
            <person name="Perez-Cataluna A."/>
            <person name="Figueras M.J."/>
        </authorList>
    </citation>
    <scope>NUCLEOTIDE SEQUENCE [LARGE SCALE GENOMIC DNA]</scope>
    <source>
        <strain evidence="1 2">CECT 9230</strain>
    </source>
</reference>
<dbReference type="RefSeq" id="WP_113895393.1">
    <property type="nucleotide sequence ID" value="NZ_JANJGA010000027.1"/>
</dbReference>
<accession>A0A366MQ58</accession>
<proteinExistence type="predicted"/>